<feature type="region of interest" description="Disordered" evidence="1">
    <location>
        <begin position="48"/>
        <end position="67"/>
    </location>
</feature>
<evidence type="ECO:0000256" key="1">
    <source>
        <dbReference type="SAM" id="MobiDB-lite"/>
    </source>
</evidence>
<dbReference type="Proteomes" id="UP001221898">
    <property type="component" value="Unassembled WGS sequence"/>
</dbReference>
<proteinExistence type="predicted"/>
<keyword evidence="3" id="KW-1185">Reference proteome</keyword>
<comment type="caution">
    <text evidence="2">The sequence shown here is derived from an EMBL/GenBank/DDBJ whole genome shotgun (WGS) entry which is preliminary data.</text>
</comment>
<protein>
    <submittedName>
        <fullName evidence="2">Uncharacterized protein</fullName>
    </submittedName>
</protein>
<dbReference type="EMBL" id="JAINUG010000092">
    <property type="protein sequence ID" value="KAJ8398146.1"/>
    <property type="molecule type" value="Genomic_DNA"/>
</dbReference>
<name>A0AAD7S8U5_9TELE</name>
<dbReference type="AlphaFoldDB" id="A0AAD7S8U5"/>
<gene>
    <name evidence="2" type="ORF">AAFF_G00429900</name>
</gene>
<evidence type="ECO:0000313" key="2">
    <source>
        <dbReference type="EMBL" id="KAJ8398146.1"/>
    </source>
</evidence>
<reference evidence="2" key="1">
    <citation type="journal article" date="2023" name="Science">
        <title>Genome structures resolve the early diversification of teleost fishes.</title>
        <authorList>
            <person name="Parey E."/>
            <person name="Louis A."/>
            <person name="Montfort J."/>
            <person name="Bouchez O."/>
            <person name="Roques C."/>
            <person name="Iampietro C."/>
            <person name="Lluch J."/>
            <person name="Castinel A."/>
            <person name="Donnadieu C."/>
            <person name="Desvignes T."/>
            <person name="Floi Bucao C."/>
            <person name="Jouanno E."/>
            <person name="Wen M."/>
            <person name="Mejri S."/>
            <person name="Dirks R."/>
            <person name="Jansen H."/>
            <person name="Henkel C."/>
            <person name="Chen W.J."/>
            <person name="Zahm M."/>
            <person name="Cabau C."/>
            <person name="Klopp C."/>
            <person name="Thompson A.W."/>
            <person name="Robinson-Rechavi M."/>
            <person name="Braasch I."/>
            <person name="Lecointre G."/>
            <person name="Bobe J."/>
            <person name="Postlethwait J.H."/>
            <person name="Berthelot C."/>
            <person name="Roest Crollius H."/>
            <person name="Guiguen Y."/>
        </authorList>
    </citation>
    <scope>NUCLEOTIDE SEQUENCE</scope>
    <source>
        <strain evidence="2">NC1722</strain>
    </source>
</reference>
<organism evidence="2 3">
    <name type="scientific">Aldrovandia affinis</name>
    <dbReference type="NCBI Taxonomy" id="143900"/>
    <lineage>
        <taxon>Eukaryota</taxon>
        <taxon>Metazoa</taxon>
        <taxon>Chordata</taxon>
        <taxon>Craniata</taxon>
        <taxon>Vertebrata</taxon>
        <taxon>Euteleostomi</taxon>
        <taxon>Actinopterygii</taxon>
        <taxon>Neopterygii</taxon>
        <taxon>Teleostei</taxon>
        <taxon>Notacanthiformes</taxon>
        <taxon>Halosauridae</taxon>
        <taxon>Aldrovandia</taxon>
    </lineage>
</organism>
<evidence type="ECO:0000313" key="3">
    <source>
        <dbReference type="Proteomes" id="UP001221898"/>
    </source>
</evidence>
<accession>A0AAD7S8U5</accession>
<sequence length="133" mass="14870">MADIELSEIRSDLLSIEELIEALLHRQAQLTSRLWLASPEPVVNRIPFTMEPPSVGTDSADPPNTSPTWAVVVRGKRRVSIPLFPDPLEDEDTLPLSNFFDPLAELEVGVPPSPRPFQRRRYIIISPGQCKAC</sequence>